<dbReference type="EMBL" id="CP126220">
    <property type="protein sequence ID" value="WIA21318.1"/>
    <property type="molecule type" value="Genomic_DNA"/>
</dbReference>
<name>A0ABY8UNW6_TETOB</name>
<feature type="compositionally biased region" description="Low complexity" evidence="1">
    <location>
        <begin position="87"/>
        <end position="100"/>
    </location>
</feature>
<evidence type="ECO:0000313" key="5">
    <source>
        <dbReference type="Proteomes" id="UP001244341"/>
    </source>
</evidence>
<feature type="signal peptide" evidence="3">
    <location>
        <begin position="1"/>
        <end position="25"/>
    </location>
</feature>
<dbReference type="Proteomes" id="UP001244341">
    <property type="component" value="Chromosome 13b"/>
</dbReference>
<keyword evidence="2" id="KW-0472">Membrane</keyword>
<protein>
    <recommendedName>
        <fullName evidence="6">Transmembrane protein</fullName>
    </recommendedName>
</protein>
<reference evidence="4 5" key="1">
    <citation type="submission" date="2023-05" db="EMBL/GenBank/DDBJ databases">
        <title>A 100% complete, gapless, phased diploid assembly of the Scenedesmus obliquus UTEX 3031 genome.</title>
        <authorList>
            <person name="Biondi T.C."/>
            <person name="Hanschen E.R."/>
            <person name="Kwon T."/>
            <person name="Eng W."/>
            <person name="Kruse C.P.S."/>
            <person name="Koehler S.I."/>
            <person name="Kunde Y."/>
            <person name="Gleasner C.D."/>
            <person name="You Mak K.T."/>
            <person name="Polle J."/>
            <person name="Hovde B.T."/>
            <person name="Starkenburg S.R."/>
        </authorList>
    </citation>
    <scope>NUCLEOTIDE SEQUENCE [LARGE SCALE GENOMIC DNA]</scope>
    <source>
        <strain evidence="4 5">DOE0152z</strain>
    </source>
</reference>
<evidence type="ECO:0000256" key="3">
    <source>
        <dbReference type="SAM" id="SignalP"/>
    </source>
</evidence>
<gene>
    <name evidence="4" type="ORF">OEZ85_000548</name>
</gene>
<keyword evidence="3" id="KW-0732">Signal</keyword>
<feature type="compositionally biased region" description="Polar residues" evidence="1">
    <location>
        <begin position="36"/>
        <end position="60"/>
    </location>
</feature>
<keyword evidence="2" id="KW-1133">Transmembrane helix</keyword>
<evidence type="ECO:0008006" key="6">
    <source>
        <dbReference type="Google" id="ProtNLM"/>
    </source>
</evidence>
<feature type="region of interest" description="Disordered" evidence="1">
    <location>
        <begin position="28"/>
        <end position="60"/>
    </location>
</feature>
<proteinExistence type="predicted"/>
<evidence type="ECO:0000313" key="4">
    <source>
        <dbReference type="EMBL" id="WIA21318.1"/>
    </source>
</evidence>
<evidence type="ECO:0000256" key="2">
    <source>
        <dbReference type="SAM" id="Phobius"/>
    </source>
</evidence>
<accession>A0ABY8UNW6</accession>
<feature type="chain" id="PRO_5046801818" description="Transmembrane protein" evidence="3">
    <location>
        <begin position="26"/>
        <end position="514"/>
    </location>
</feature>
<evidence type="ECO:0000256" key="1">
    <source>
        <dbReference type="SAM" id="MobiDB-lite"/>
    </source>
</evidence>
<feature type="region of interest" description="Disordered" evidence="1">
    <location>
        <begin position="80"/>
        <end position="100"/>
    </location>
</feature>
<organism evidence="4 5">
    <name type="scientific">Tetradesmus obliquus</name>
    <name type="common">Green alga</name>
    <name type="synonym">Acutodesmus obliquus</name>
    <dbReference type="NCBI Taxonomy" id="3088"/>
    <lineage>
        <taxon>Eukaryota</taxon>
        <taxon>Viridiplantae</taxon>
        <taxon>Chlorophyta</taxon>
        <taxon>core chlorophytes</taxon>
        <taxon>Chlorophyceae</taxon>
        <taxon>CS clade</taxon>
        <taxon>Sphaeropleales</taxon>
        <taxon>Scenedesmaceae</taxon>
        <taxon>Tetradesmus</taxon>
    </lineage>
</organism>
<keyword evidence="2" id="KW-0812">Transmembrane</keyword>
<feature type="transmembrane region" description="Helical" evidence="2">
    <location>
        <begin position="162"/>
        <end position="184"/>
    </location>
</feature>
<keyword evidence="5" id="KW-1185">Reference proteome</keyword>
<sequence length="514" mass="53237">MKPSVGIRFLLIALATLTIAGLAVAAEKPPAPSGTAALNNATAPPGNASVSGTASGQQGEQQMVAGKYNLSHEFKSERFVAPPPQQPAADGAAAPAQDPGYGAVAKTPQWSCDVLTASGPSPLQVLSSEVELKGVEENSAVVCVADYREAPAAKPSFNVGTAVGIAVAVIGTFVVLAAAAYYAYKQHTDREKQQEGLVRYSSSFESAGKSTFTGILSKVKQAIGTSPLPPISAAAAATAAAAAAPAASKAHSFNSSNTSKQVAVTVSDGGMVVGFTGEELCTALREVQYAVTQKLLIAVEDSPLAAAEPLAAWLARGMQEVQQRMSNTAYAGSHAFTRDWQTHCVLGWLHAHIWSAQTAPHTLLGVRAPPDVTDKESARWLLAQLRHTPSHHAFGKAAAGLAQQLLQEAVPAGQTLTEGAVEYYVPVLIGVMMSALRLFLQVRGTANGLAIFLPGRVAAISPAVPDTAVTFRDYLGQQQTDVYVLDSLPGVLGMSQTGAVTVWAPAAATRLGLL</sequence>